<evidence type="ECO:0000313" key="2">
    <source>
        <dbReference type="Proteomes" id="UP000011058"/>
    </source>
</evidence>
<accession>I0KGW5</accession>
<name>I0KGW5_9BACT</name>
<reference evidence="1 2" key="1">
    <citation type="journal article" date="2012" name="J. Bacteriol.">
        <title>Genome Sequence of Fibrella aestuarina BUZ 2T, a Filamentous Marine Bacterium.</title>
        <authorList>
            <person name="Filippini M."/>
            <person name="Qi W."/>
            <person name="Blom J."/>
            <person name="Goesmann A."/>
            <person name="Smits T.H."/>
            <person name="Bagheri H.C."/>
        </authorList>
    </citation>
    <scope>NUCLEOTIDE SEQUENCE [LARGE SCALE GENOMIC DNA]</scope>
    <source>
        <strain evidence="2">BUZ 2T</strain>
    </source>
</reference>
<dbReference type="EMBL" id="HE796683">
    <property type="protein sequence ID" value="CCH03368.1"/>
    <property type="molecule type" value="Genomic_DNA"/>
</dbReference>
<dbReference type="Proteomes" id="UP000011058">
    <property type="component" value="Chromosome"/>
</dbReference>
<sequence>MLVSTGTAFCFGPVTPGSSQVVAKAYKNDHYDPAGAGRYGAPSMQ</sequence>
<dbReference type="STRING" id="1166018.FAES_5369"/>
<protein>
    <submittedName>
        <fullName evidence="1">Uncharacterized protein</fullName>
    </submittedName>
</protein>
<dbReference type="AlphaFoldDB" id="I0KGW5"/>
<dbReference type="HOGENOM" id="CLU_3200082_0_0_10"/>
<evidence type="ECO:0000313" key="1">
    <source>
        <dbReference type="EMBL" id="CCH03368.1"/>
    </source>
</evidence>
<gene>
    <name evidence="1" type="ORF">FAES_5369</name>
</gene>
<organism evidence="1 2">
    <name type="scientific">Fibrella aestuarina BUZ 2</name>
    <dbReference type="NCBI Taxonomy" id="1166018"/>
    <lineage>
        <taxon>Bacteria</taxon>
        <taxon>Pseudomonadati</taxon>
        <taxon>Bacteroidota</taxon>
        <taxon>Cytophagia</taxon>
        <taxon>Cytophagales</taxon>
        <taxon>Spirosomataceae</taxon>
        <taxon>Fibrella</taxon>
    </lineage>
</organism>
<dbReference type="KEGG" id="fae:FAES_5369"/>
<proteinExistence type="predicted"/>
<keyword evidence="2" id="KW-1185">Reference proteome</keyword>